<dbReference type="InterPro" id="IPR001753">
    <property type="entry name" value="Enoyl-CoA_hydra/iso"/>
</dbReference>
<dbReference type="InterPro" id="IPR051683">
    <property type="entry name" value="Enoyl-CoA_Hydratase/Isomerase"/>
</dbReference>
<reference evidence="2 3" key="1">
    <citation type="submission" date="2023-11" db="EMBL/GenBank/DDBJ databases">
        <title>Paucibacter sp. nov., isolated from fresh soil in Korea.</title>
        <authorList>
            <person name="Le N.T.T."/>
        </authorList>
    </citation>
    <scope>NUCLEOTIDE SEQUENCE [LARGE SCALE GENOMIC DNA]</scope>
    <source>
        <strain evidence="2 3">R3-3</strain>
    </source>
</reference>
<dbReference type="EMBL" id="JAXCLA010000011">
    <property type="protein sequence ID" value="MDY0748565.1"/>
    <property type="molecule type" value="Genomic_DNA"/>
</dbReference>
<keyword evidence="3" id="KW-1185">Reference proteome</keyword>
<sequence>METLELGVDARGVARIVMNRPEVFNAFNEQMIGELTACMQGCVADPAVRAIVLAGSGKAFSAGADIQWMKRAAQESLEWNAQEARRFADMLALIAACPKPTLARVHGVALGGGLGLICACDIAIAPDDARFAVSEARLGVLPSVIAPYLINAIGLREARRLALTANRIPASEAQRLGLVHEVVPLVELDAAVERWLAELLAGGPRAQAEIKTLFGQLQVGEITPAVRELTAQTIARVRLSDEAREGFTAFLAKRPPTWIFGNDGIEDEDV</sequence>
<dbReference type="InterPro" id="IPR014748">
    <property type="entry name" value="Enoyl-CoA_hydra_C"/>
</dbReference>
<dbReference type="CDD" id="cd06558">
    <property type="entry name" value="crotonase-like"/>
    <property type="match status" value="1"/>
</dbReference>
<comment type="similarity">
    <text evidence="1">Belongs to the enoyl-CoA hydratase/isomerase family.</text>
</comment>
<dbReference type="Pfam" id="PF00378">
    <property type="entry name" value="ECH_1"/>
    <property type="match status" value="1"/>
</dbReference>
<dbReference type="PANTHER" id="PTHR42964:SF1">
    <property type="entry name" value="POLYKETIDE BIOSYNTHESIS ENOYL-COA HYDRATASE PKSH-RELATED"/>
    <property type="match status" value="1"/>
</dbReference>
<dbReference type="Proteomes" id="UP001285263">
    <property type="component" value="Unassembled WGS sequence"/>
</dbReference>
<organism evidence="2 3">
    <name type="scientific">Roseateles agri</name>
    <dbReference type="NCBI Taxonomy" id="3098619"/>
    <lineage>
        <taxon>Bacteria</taxon>
        <taxon>Pseudomonadati</taxon>
        <taxon>Pseudomonadota</taxon>
        <taxon>Betaproteobacteria</taxon>
        <taxon>Burkholderiales</taxon>
        <taxon>Sphaerotilaceae</taxon>
        <taxon>Roseateles</taxon>
    </lineage>
</organism>
<dbReference type="RefSeq" id="WP_320426534.1">
    <property type="nucleotide sequence ID" value="NZ_JAXCLA010000011.1"/>
</dbReference>
<protein>
    <submittedName>
        <fullName evidence="2">Enoyl-CoA hydratase-related protein</fullName>
    </submittedName>
</protein>
<evidence type="ECO:0000256" key="1">
    <source>
        <dbReference type="ARBA" id="ARBA00005254"/>
    </source>
</evidence>
<evidence type="ECO:0000313" key="3">
    <source>
        <dbReference type="Proteomes" id="UP001285263"/>
    </source>
</evidence>
<gene>
    <name evidence="2" type="ORF">SNE35_28960</name>
</gene>
<evidence type="ECO:0000313" key="2">
    <source>
        <dbReference type="EMBL" id="MDY0748565.1"/>
    </source>
</evidence>
<name>A0ABU5DQG8_9BURK</name>
<accession>A0ABU5DQG8</accession>
<dbReference type="Gene3D" id="1.10.12.10">
    <property type="entry name" value="Lyase 2-enoyl-coa Hydratase, Chain A, domain 2"/>
    <property type="match status" value="1"/>
</dbReference>
<comment type="caution">
    <text evidence="2">The sequence shown here is derived from an EMBL/GenBank/DDBJ whole genome shotgun (WGS) entry which is preliminary data.</text>
</comment>
<dbReference type="InterPro" id="IPR029045">
    <property type="entry name" value="ClpP/crotonase-like_dom_sf"/>
</dbReference>
<dbReference type="PANTHER" id="PTHR42964">
    <property type="entry name" value="ENOYL-COA HYDRATASE"/>
    <property type="match status" value="1"/>
</dbReference>
<proteinExistence type="inferred from homology"/>
<dbReference type="Gene3D" id="3.90.226.10">
    <property type="entry name" value="2-enoyl-CoA Hydratase, Chain A, domain 1"/>
    <property type="match status" value="1"/>
</dbReference>
<dbReference type="SUPFAM" id="SSF52096">
    <property type="entry name" value="ClpP/crotonase"/>
    <property type="match status" value="1"/>
</dbReference>